<evidence type="ECO:0008006" key="4">
    <source>
        <dbReference type="Google" id="ProtNLM"/>
    </source>
</evidence>
<evidence type="ECO:0000313" key="2">
    <source>
        <dbReference type="EMBL" id="MBE5054781.1"/>
    </source>
</evidence>
<proteinExistence type="predicted"/>
<keyword evidence="3" id="KW-1185">Reference proteome</keyword>
<name>A0ABR9R7V6_9FIRM</name>
<dbReference type="EMBL" id="JADCKF010000001">
    <property type="protein sequence ID" value="MBE5054781.1"/>
    <property type="molecule type" value="Genomic_DNA"/>
</dbReference>
<accession>A0ABR9R7V6</accession>
<reference evidence="2 3" key="1">
    <citation type="submission" date="2020-10" db="EMBL/GenBank/DDBJ databases">
        <title>ChiBAC.</title>
        <authorList>
            <person name="Zenner C."/>
            <person name="Hitch T.C.A."/>
            <person name="Clavel T."/>
        </authorList>
    </citation>
    <scope>NUCLEOTIDE SEQUENCE [LARGE SCALE GENOMIC DNA]</scope>
    <source>
        <strain evidence="2 3">DSM 107456</strain>
    </source>
</reference>
<protein>
    <recommendedName>
        <fullName evidence="4">HK97 gp10 family phage protein</fullName>
    </recommendedName>
</protein>
<comment type="caution">
    <text evidence="2">The sequence shown here is derived from an EMBL/GenBank/DDBJ whole genome shotgun (WGS) entry which is preliminary data.</text>
</comment>
<dbReference type="RefSeq" id="WP_193536086.1">
    <property type="nucleotide sequence ID" value="NZ_AP031438.1"/>
</dbReference>
<dbReference type="Proteomes" id="UP000806211">
    <property type="component" value="Unassembled WGS sequence"/>
</dbReference>
<gene>
    <name evidence="2" type="ORF">INF37_02015</name>
</gene>
<evidence type="ECO:0000313" key="3">
    <source>
        <dbReference type="Proteomes" id="UP000806211"/>
    </source>
</evidence>
<evidence type="ECO:0000256" key="1">
    <source>
        <dbReference type="SAM" id="MobiDB-lite"/>
    </source>
</evidence>
<sequence>MATINFKGGEDYIMKLSKLEAGLKDQVLGAAIYGAAGIVADEIRKTLDQVPTDERFGTSDSPTRGPKKRQRDGLAHSLGIASMQDDGTGYLHVKIGFDGYNDIRTKRWPNGQPNQMVARSVESGTTWMKKNPFVRKAVNASKQRAVAFMQHSTEKNIEDLMK</sequence>
<organism evidence="2 3">
    <name type="scientific">Pseudoflavonifractor gallinarum</name>
    <dbReference type="NCBI Taxonomy" id="2779352"/>
    <lineage>
        <taxon>Bacteria</taxon>
        <taxon>Bacillati</taxon>
        <taxon>Bacillota</taxon>
        <taxon>Clostridia</taxon>
        <taxon>Eubacteriales</taxon>
        <taxon>Oscillospiraceae</taxon>
        <taxon>Pseudoflavonifractor</taxon>
    </lineage>
</organism>
<feature type="region of interest" description="Disordered" evidence="1">
    <location>
        <begin position="50"/>
        <end position="74"/>
    </location>
</feature>